<evidence type="ECO:0000313" key="3">
    <source>
        <dbReference type="Proteomes" id="UP000004310"/>
    </source>
</evidence>
<dbReference type="HOGENOM" id="CLU_049413_6_1_5"/>
<dbReference type="InterPro" id="IPR000073">
    <property type="entry name" value="AB_hydrolase_1"/>
</dbReference>
<dbReference type="SUPFAM" id="SSF53474">
    <property type="entry name" value="alpha/beta-Hydrolases"/>
    <property type="match status" value="1"/>
</dbReference>
<evidence type="ECO:0000259" key="1">
    <source>
        <dbReference type="Pfam" id="PF00561"/>
    </source>
</evidence>
<protein>
    <recommendedName>
        <fullName evidence="1">AB hydrolase-1 domain-containing protein</fullName>
    </recommendedName>
</protein>
<evidence type="ECO:0000313" key="2">
    <source>
        <dbReference type="EMBL" id="EAU41704.1"/>
    </source>
</evidence>
<keyword evidence="3" id="KW-1185">Reference proteome</keyword>
<accession>Q0G3X7</accession>
<dbReference type="Proteomes" id="UP000004310">
    <property type="component" value="Unassembled WGS sequence"/>
</dbReference>
<name>Q0G3X7_9HYPH</name>
<proteinExistence type="predicted"/>
<dbReference type="RefSeq" id="WP_007068077.1">
    <property type="nucleotide sequence ID" value="NZ_DS022272.1"/>
</dbReference>
<dbReference type="Pfam" id="PF00561">
    <property type="entry name" value="Abhydrolase_1"/>
    <property type="match status" value="1"/>
</dbReference>
<dbReference type="eggNOG" id="COG0400">
    <property type="taxonomic scope" value="Bacteria"/>
</dbReference>
<comment type="caution">
    <text evidence="2">The sequence shown here is derived from an EMBL/GenBank/DDBJ whole genome shotgun (WGS) entry which is preliminary data.</text>
</comment>
<reference evidence="2 3" key="1">
    <citation type="journal article" date="2010" name="J. Bacteriol.">
        <title>Genome sequence of Fulvimarina pelagi HTCC2506T, a Mn(II)-oxidizing alphaproteobacterium possessing an aerobic anoxygenic photosynthetic gene cluster and Xanthorhodopsin.</title>
        <authorList>
            <person name="Kang I."/>
            <person name="Oh H.M."/>
            <person name="Lim S.I."/>
            <person name="Ferriera S."/>
            <person name="Giovannoni S.J."/>
            <person name="Cho J.C."/>
        </authorList>
    </citation>
    <scope>NUCLEOTIDE SEQUENCE [LARGE SCALE GENOMIC DNA]</scope>
    <source>
        <strain evidence="2 3">HTCC2506</strain>
    </source>
</reference>
<dbReference type="Gene3D" id="3.40.50.1820">
    <property type="entry name" value="alpha/beta hydrolase"/>
    <property type="match status" value="1"/>
</dbReference>
<dbReference type="InterPro" id="IPR029058">
    <property type="entry name" value="AB_hydrolase_fold"/>
</dbReference>
<gene>
    <name evidence="2" type="ORF">FP2506_14764</name>
</gene>
<sequence>MTNASPPTSHHHRFLAGASAGLRPLLTLHGTGGDEADLLPLAGIVAKGAAVLSPRGAVLENGMPRFFRRLREGVFDEADLVRRTHELADFVEAARDAYAIDAPIALGFSNGANIAAAMLMLRPEALSGAILIRAMAPFAEPPEGEPLAEKPVLVLSGAMDPLAPPENTERLVADLRARGAAVEHRVVPGGHALGQIDVGLAKAWYDRFGSGLSASWEKAPI</sequence>
<feature type="domain" description="AB hydrolase-1" evidence="1">
    <location>
        <begin position="83"/>
        <end position="143"/>
    </location>
</feature>
<dbReference type="EMBL" id="AATP01000002">
    <property type="protein sequence ID" value="EAU41704.1"/>
    <property type="molecule type" value="Genomic_DNA"/>
</dbReference>
<organism evidence="2 3">
    <name type="scientific">Fulvimarina pelagi HTCC2506</name>
    <dbReference type="NCBI Taxonomy" id="314231"/>
    <lineage>
        <taxon>Bacteria</taxon>
        <taxon>Pseudomonadati</taxon>
        <taxon>Pseudomonadota</taxon>
        <taxon>Alphaproteobacteria</taxon>
        <taxon>Hyphomicrobiales</taxon>
        <taxon>Aurantimonadaceae</taxon>
        <taxon>Fulvimarina</taxon>
    </lineage>
</organism>
<dbReference type="AlphaFoldDB" id="Q0G3X7"/>
<dbReference type="STRING" id="217511.GCA_001463845_02937"/>